<dbReference type="PANTHER" id="PTHR37418:SF2">
    <property type="entry name" value="3-KETO-5-AMINOHEXANOATE CLEAVAGE ENZYME"/>
    <property type="match status" value="1"/>
</dbReference>
<dbReference type="AlphaFoldDB" id="A0A267MK07"/>
<evidence type="ECO:0000256" key="4">
    <source>
        <dbReference type="ARBA" id="ARBA00022833"/>
    </source>
</evidence>
<keyword evidence="6" id="KW-1185">Reference proteome</keyword>
<dbReference type="Pfam" id="PF05853">
    <property type="entry name" value="BKACE"/>
    <property type="match status" value="1"/>
</dbReference>
<keyword evidence="4" id="KW-0862">Zinc</keyword>
<gene>
    <name evidence="5" type="ORF">CCE28_11420</name>
</gene>
<dbReference type="InterPro" id="IPR008567">
    <property type="entry name" value="BKACE"/>
</dbReference>
<organism evidence="5 6">
    <name type="scientific">Anaeromicrobium sediminis</name>
    <dbReference type="NCBI Taxonomy" id="1478221"/>
    <lineage>
        <taxon>Bacteria</taxon>
        <taxon>Bacillati</taxon>
        <taxon>Bacillota</taxon>
        <taxon>Clostridia</taxon>
        <taxon>Peptostreptococcales</taxon>
        <taxon>Thermotaleaceae</taxon>
        <taxon>Anaeromicrobium</taxon>
    </lineage>
</organism>
<dbReference type="GO" id="GO:0043720">
    <property type="term" value="F:3-keto-5-aminohexanoate cleavage activity"/>
    <property type="evidence" value="ECO:0007669"/>
    <property type="project" value="InterPro"/>
</dbReference>
<dbReference type="InterPro" id="IPR013785">
    <property type="entry name" value="Aldolase_TIM"/>
</dbReference>
<dbReference type="RefSeq" id="WP_095133850.1">
    <property type="nucleotide sequence ID" value="NZ_NIBG01000009.1"/>
</dbReference>
<keyword evidence="2" id="KW-0808">Transferase</keyword>
<evidence type="ECO:0000256" key="3">
    <source>
        <dbReference type="ARBA" id="ARBA00022723"/>
    </source>
</evidence>
<dbReference type="EMBL" id="NIBG01000009">
    <property type="protein sequence ID" value="PAB59120.1"/>
    <property type="molecule type" value="Genomic_DNA"/>
</dbReference>
<protein>
    <submittedName>
        <fullName evidence="5">NADPH:quinone reductase</fullName>
    </submittedName>
</protein>
<comment type="caution">
    <text evidence="5">The sequence shown here is derived from an EMBL/GenBank/DDBJ whole genome shotgun (WGS) entry which is preliminary data.</text>
</comment>
<evidence type="ECO:0000256" key="1">
    <source>
        <dbReference type="ARBA" id="ARBA00001947"/>
    </source>
</evidence>
<evidence type="ECO:0000313" key="6">
    <source>
        <dbReference type="Proteomes" id="UP000216024"/>
    </source>
</evidence>
<dbReference type="PANTHER" id="PTHR37418">
    <property type="entry name" value="3-KETO-5-AMINOHEXANOATE CLEAVAGE ENZYME-RELATED"/>
    <property type="match status" value="1"/>
</dbReference>
<dbReference type="Proteomes" id="UP000216024">
    <property type="component" value="Unassembled WGS sequence"/>
</dbReference>
<name>A0A267MK07_9FIRM</name>
<keyword evidence="3" id="KW-0479">Metal-binding</keyword>
<dbReference type="Gene3D" id="3.20.20.70">
    <property type="entry name" value="Aldolase class I"/>
    <property type="match status" value="1"/>
</dbReference>
<evidence type="ECO:0000256" key="2">
    <source>
        <dbReference type="ARBA" id="ARBA00022679"/>
    </source>
</evidence>
<evidence type="ECO:0000313" key="5">
    <source>
        <dbReference type="EMBL" id="PAB59120.1"/>
    </source>
</evidence>
<accession>A0A267MK07</accession>
<reference evidence="5 6" key="1">
    <citation type="submission" date="2017-06" db="EMBL/GenBank/DDBJ databases">
        <title>Draft genome sequence of anaerobic fermentative bacterium Anaeromicrobium sediminis DY2726D isolated from West Pacific Ocean sediments.</title>
        <authorList>
            <person name="Zeng X."/>
        </authorList>
    </citation>
    <scope>NUCLEOTIDE SEQUENCE [LARGE SCALE GENOMIC DNA]</scope>
    <source>
        <strain evidence="5 6">DY2726D</strain>
    </source>
</reference>
<dbReference type="OrthoDB" id="63399at2"/>
<sequence length="291" mass="31439">MNNGVIITCAVTGSGDSHLKHPGVPRTPEEIAKAAIEAAKAGAAVAHVHVRNPETGDSARDIELYKETAKLIRESEVDVILNITAGMGADFVPDEEDPSRGGPGTDMITAAERVRHIELIKPEICTLDCGSMNYATTSYIATMDMLRETARRIQASGVKPEIEVFELGHVWQAKQLMKEGLIDPDPIFQLCMGVPYGAEATVQNMVAMVNALPPGANWGSFALGRMQMPWVAQSVLLGGNVRVGLEDNIYLDKGVLATNEQLVTRAKELIERMGAKVLTPAEARDKIKLVK</sequence>
<proteinExistence type="predicted"/>
<dbReference type="GO" id="GO:0046872">
    <property type="term" value="F:metal ion binding"/>
    <property type="evidence" value="ECO:0007669"/>
    <property type="project" value="UniProtKB-KW"/>
</dbReference>
<comment type="cofactor">
    <cofactor evidence="1">
        <name>Zn(2+)</name>
        <dbReference type="ChEBI" id="CHEBI:29105"/>
    </cofactor>
</comment>